<dbReference type="Pfam" id="PF00089">
    <property type="entry name" value="Trypsin"/>
    <property type="match status" value="1"/>
</dbReference>
<evidence type="ECO:0000256" key="6">
    <source>
        <dbReference type="ARBA" id="ARBA00023136"/>
    </source>
</evidence>
<keyword evidence="3 11" id="KW-0812">Transmembrane</keyword>
<keyword evidence="6 11" id="KW-0472">Membrane</keyword>
<feature type="transmembrane region" description="Helical" evidence="11">
    <location>
        <begin position="231"/>
        <end position="252"/>
    </location>
</feature>
<organism evidence="13 14">
    <name type="scientific">Aquatica leii</name>
    <dbReference type="NCBI Taxonomy" id="1421715"/>
    <lineage>
        <taxon>Eukaryota</taxon>
        <taxon>Metazoa</taxon>
        <taxon>Ecdysozoa</taxon>
        <taxon>Arthropoda</taxon>
        <taxon>Hexapoda</taxon>
        <taxon>Insecta</taxon>
        <taxon>Pterygota</taxon>
        <taxon>Neoptera</taxon>
        <taxon>Endopterygota</taxon>
        <taxon>Coleoptera</taxon>
        <taxon>Polyphaga</taxon>
        <taxon>Elateriformia</taxon>
        <taxon>Elateroidea</taxon>
        <taxon>Lampyridae</taxon>
        <taxon>Luciolinae</taxon>
        <taxon>Aquatica</taxon>
    </lineage>
</organism>
<dbReference type="GO" id="GO:0006508">
    <property type="term" value="P:proteolysis"/>
    <property type="evidence" value="ECO:0007669"/>
    <property type="project" value="InterPro"/>
</dbReference>
<dbReference type="GO" id="GO:0007165">
    <property type="term" value="P:signal transduction"/>
    <property type="evidence" value="ECO:0007669"/>
    <property type="project" value="UniProtKB-KW"/>
</dbReference>
<evidence type="ECO:0000256" key="8">
    <source>
        <dbReference type="ARBA" id="ARBA00023170"/>
    </source>
</evidence>
<evidence type="ECO:0000259" key="12">
    <source>
        <dbReference type="PROSITE" id="PS50240"/>
    </source>
</evidence>
<evidence type="ECO:0000256" key="4">
    <source>
        <dbReference type="ARBA" id="ARBA00022725"/>
    </source>
</evidence>
<evidence type="ECO:0000256" key="7">
    <source>
        <dbReference type="ARBA" id="ARBA00023157"/>
    </source>
</evidence>
<dbReference type="GO" id="GO:0016020">
    <property type="term" value="C:membrane"/>
    <property type="evidence" value="ECO:0007669"/>
    <property type="project" value="UniProtKB-SubCell"/>
</dbReference>
<keyword evidence="7" id="KW-1015">Disulfide bond</keyword>
<dbReference type="InterPro" id="IPR009003">
    <property type="entry name" value="Peptidase_S1_PA"/>
</dbReference>
<feature type="domain" description="Peptidase S1" evidence="12">
    <location>
        <begin position="433"/>
        <end position="676"/>
    </location>
</feature>
<evidence type="ECO:0000256" key="1">
    <source>
        <dbReference type="ARBA" id="ARBA00004141"/>
    </source>
</evidence>
<dbReference type="Gene3D" id="2.40.10.10">
    <property type="entry name" value="Trypsin-like serine proteases"/>
    <property type="match status" value="2"/>
</dbReference>
<comment type="caution">
    <text evidence="13">The sequence shown here is derived from an EMBL/GenBank/DDBJ whole genome shotgun (WGS) entry which is preliminary data.</text>
</comment>
<dbReference type="InterPro" id="IPR051487">
    <property type="entry name" value="Ser/Thr_Proteases_Immune/Dev"/>
</dbReference>
<feature type="transmembrane region" description="Helical" evidence="11">
    <location>
        <begin position="292"/>
        <end position="315"/>
    </location>
</feature>
<feature type="transmembrane region" description="Helical" evidence="11">
    <location>
        <begin position="198"/>
        <end position="219"/>
    </location>
</feature>
<dbReference type="EMBL" id="JARPUR010000001">
    <property type="protein sequence ID" value="KAK4887847.1"/>
    <property type="molecule type" value="Genomic_DNA"/>
</dbReference>
<evidence type="ECO:0000256" key="3">
    <source>
        <dbReference type="ARBA" id="ARBA00022692"/>
    </source>
</evidence>
<dbReference type="InterPro" id="IPR001314">
    <property type="entry name" value="Peptidase_S1A"/>
</dbReference>
<evidence type="ECO:0000256" key="2">
    <source>
        <dbReference type="ARBA" id="ARBA00022606"/>
    </source>
</evidence>
<feature type="transmembrane region" description="Helical" evidence="11">
    <location>
        <begin position="61"/>
        <end position="81"/>
    </location>
</feature>
<feature type="transmembrane region" description="Helical" evidence="11">
    <location>
        <begin position="117"/>
        <end position="138"/>
    </location>
</feature>
<dbReference type="Proteomes" id="UP001353858">
    <property type="component" value="Unassembled WGS sequence"/>
</dbReference>
<dbReference type="Pfam" id="PF02949">
    <property type="entry name" value="7tm_6"/>
    <property type="match status" value="1"/>
</dbReference>
<comment type="similarity">
    <text evidence="10">Belongs to the peptidase S1 family. CLIP subfamily.</text>
</comment>
<gene>
    <name evidence="13" type="ORF">RN001_004118</name>
</gene>
<keyword evidence="14" id="KW-1185">Reference proteome</keyword>
<evidence type="ECO:0000313" key="14">
    <source>
        <dbReference type="Proteomes" id="UP001353858"/>
    </source>
</evidence>
<dbReference type="SUPFAM" id="SSF50494">
    <property type="entry name" value="Trypsin-like serine proteases"/>
    <property type="match status" value="1"/>
</dbReference>
<evidence type="ECO:0000256" key="9">
    <source>
        <dbReference type="ARBA" id="ARBA00023224"/>
    </source>
</evidence>
<dbReference type="GO" id="GO:0005549">
    <property type="term" value="F:odorant binding"/>
    <property type="evidence" value="ECO:0007669"/>
    <property type="project" value="InterPro"/>
</dbReference>
<keyword evidence="5 11" id="KW-1133">Transmembrane helix</keyword>
<dbReference type="GO" id="GO:0004984">
    <property type="term" value="F:olfactory receptor activity"/>
    <property type="evidence" value="ECO:0007669"/>
    <property type="project" value="InterPro"/>
</dbReference>
<evidence type="ECO:0000256" key="10">
    <source>
        <dbReference type="ARBA" id="ARBA00024195"/>
    </source>
</evidence>
<dbReference type="PRINTS" id="PR00722">
    <property type="entry name" value="CHYMOTRYPSIN"/>
</dbReference>
<name>A0AAN7PJA8_9COLE</name>
<dbReference type="InterPro" id="IPR001254">
    <property type="entry name" value="Trypsin_dom"/>
</dbReference>
<keyword evidence="2" id="KW-0716">Sensory transduction</keyword>
<sequence>MDAIRTAHELTDAVMAVVLATKLRGTALVWFHSKPSYAAMTYEQLREFIVPMFNRRESKTLIFSGFYYVLLLLLYLTNLYGRFTTSSDQWRTPIMDIALINVTYSPNYEIAYVYEVITIYFVSSMVCFANVLIAAILIDMSVQFKIFNQHVESTFKNILGIDQKLLEWPVLQKYVKSVVRRHIFLIQIMNDTEAACSFPIFVDVVANILIICFSGYYASVLPLFDSKALQSYFEIIVVTLSLFLVSYCGTLITEELSSVSNTCYNVNFIGTDIKFQKSLILIMRRSQRPVRITVGGFTALSIAVFVAIIRNSYSIFMVLRNTNDKQIINYMYFTLWFTSKGISTRRRRSKNQFDYELLLSMRCANNKKRTAKWIVFEKNSNMLVGFLIVMLCSIECRTFVLKSTNDSSTSNLNNNTLISVTKNLCFKCGIQSILNKTNDIDGQVAFGQFPWMLGVLENNSFRFGASLIHPKMAMTVAHYLSPRIIYTVRAGEWNWNNNNEPFSHEDQLTEKVILHPNYTPEFLRNDIGLLLLKSPFTIKPYINTVCLPNSLISYNPNNCAVTGWGEDYSKKGQFQNILRQVKLSVLPTETCKFKLQSTKLGSRFNVHESYLCALRKSLQDTNKGDGGGPLVCSNTENSQQYQVGILSWGLRNRSEEIPSVYTSVVLFTDWIFSVMRSYDLNYCV</sequence>
<comment type="subcellular location">
    <subcellularLocation>
        <location evidence="1">Membrane</location>
        <topology evidence="1">Multi-pass membrane protein</topology>
    </subcellularLocation>
</comment>
<dbReference type="InterPro" id="IPR043504">
    <property type="entry name" value="Peptidase_S1_PA_chymotrypsin"/>
</dbReference>
<keyword evidence="4" id="KW-0552">Olfaction</keyword>
<dbReference type="CDD" id="cd00190">
    <property type="entry name" value="Tryp_SPc"/>
    <property type="match status" value="1"/>
</dbReference>
<dbReference type="AlphaFoldDB" id="A0AAN7PJA8"/>
<accession>A0AAN7PJA8</accession>
<dbReference type="InterPro" id="IPR004117">
    <property type="entry name" value="7tm6_olfct_rcpt"/>
</dbReference>
<dbReference type="PANTHER" id="PTHR24256">
    <property type="entry name" value="TRYPTASE-RELATED"/>
    <property type="match status" value="1"/>
</dbReference>
<keyword evidence="9" id="KW-0807">Transducer</keyword>
<dbReference type="PROSITE" id="PS50240">
    <property type="entry name" value="TRYPSIN_DOM"/>
    <property type="match status" value="1"/>
</dbReference>
<dbReference type="GO" id="GO:0004252">
    <property type="term" value="F:serine-type endopeptidase activity"/>
    <property type="evidence" value="ECO:0007669"/>
    <property type="project" value="InterPro"/>
</dbReference>
<dbReference type="FunFam" id="2.40.10.10:FF:000002">
    <property type="entry name" value="Transmembrane protease serine"/>
    <property type="match status" value="1"/>
</dbReference>
<evidence type="ECO:0000256" key="11">
    <source>
        <dbReference type="SAM" id="Phobius"/>
    </source>
</evidence>
<reference evidence="14" key="1">
    <citation type="submission" date="2023-01" db="EMBL/GenBank/DDBJ databases">
        <title>Key to firefly adult light organ development and bioluminescence: homeobox transcription factors regulate luciferase expression and transportation to peroxisome.</title>
        <authorList>
            <person name="Fu X."/>
        </authorList>
    </citation>
    <scope>NUCLEOTIDE SEQUENCE [LARGE SCALE GENOMIC DNA]</scope>
</reference>
<evidence type="ECO:0000313" key="13">
    <source>
        <dbReference type="EMBL" id="KAK4887847.1"/>
    </source>
</evidence>
<dbReference type="SMART" id="SM00020">
    <property type="entry name" value="Tryp_SPc"/>
    <property type="match status" value="1"/>
</dbReference>
<keyword evidence="8" id="KW-0675">Receptor</keyword>
<protein>
    <recommendedName>
        <fullName evidence="12">Peptidase S1 domain-containing protein</fullName>
    </recommendedName>
</protein>
<evidence type="ECO:0000256" key="5">
    <source>
        <dbReference type="ARBA" id="ARBA00022989"/>
    </source>
</evidence>
<proteinExistence type="inferred from homology"/>